<gene>
    <name evidence="5" type="ORF">PVAP13_8KG113001</name>
</gene>
<dbReference type="PRINTS" id="PR00459">
    <property type="entry name" value="ASPEROXIDASE"/>
</dbReference>
<dbReference type="InterPro" id="IPR010255">
    <property type="entry name" value="Haem_peroxidase_sf"/>
</dbReference>
<sequence>MLHLAWHDVGTYDKETKTGGPNGSIRFPQEYSHAANAGFEIAIDLLRLSLLLSPAASEAAPIKCSLVNTCHASFLL</sequence>
<comment type="caution">
    <text evidence="5">The sequence shown here is derived from an EMBL/GenBank/DDBJ whole genome shotgun (WGS) entry which is preliminary data.</text>
</comment>
<dbReference type="GO" id="GO:0020037">
    <property type="term" value="F:heme binding"/>
    <property type="evidence" value="ECO:0007669"/>
    <property type="project" value="InterPro"/>
</dbReference>
<dbReference type="GO" id="GO:0042744">
    <property type="term" value="P:hydrogen peroxide catabolic process"/>
    <property type="evidence" value="ECO:0007669"/>
    <property type="project" value="UniProtKB-KW"/>
</dbReference>
<dbReference type="Gene3D" id="1.10.520.10">
    <property type="match status" value="1"/>
</dbReference>
<dbReference type="PANTHER" id="PTHR31356:SF61">
    <property type="entry name" value="L-ASCORBATE PEROXIDASE 3, PEROXISOMAL-RELATED"/>
    <property type="match status" value="1"/>
</dbReference>
<evidence type="ECO:0000313" key="5">
    <source>
        <dbReference type="EMBL" id="KAG2560946.1"/>
    </source>
</evidence>
<protein>
    <submittedName>
        <fullName evidence="5">Uncharacterized protein</fullName>
    </submittedName>
</protein>
<evidence type="ECO:0000256" key="4">
    <source>
        <dbReference type="SAM" id="MobiDB-lite"/>
    </source>
</evidence>
<keyword evidence="2" id="KW-0560">Oxidoreductase</keyword>
<keyword evidence="6" id="KW-1185">Reference proteome</keyword>
<dbReference type="GO" id="GO:0004601">
    <property type="term" value="F:peroxidase activity"/>
    <property type="evidence" value="ECO:0007669"/>
    <property type="project" value="InterPro"/>
</dbReference>
<evidence type="ECO:0000256" key="3">
    <source>
        <dbReference type="ARBA" id="ARBA00023324"/>
    </source>
</evidence>
<reference evidence="5" key="1">
    <citation type="submission" date="2020-05" db="EMBL/GenBank/DDBJ databases">
        <title>WGS assembly of Panicum virgatum.</title>
        <authorList>
            <person name="Lovell J.T."/>
            <person name="Jenkins J."/>
            <person name="Shu S."/>
            <person name="Juenger T.E."/>
            <person name="Schmutz J."/>
        </authorList>
    </citation>
    <scope>NUCLEOTIDE SEQUENCE</scope>
    <source>
        <strain evidence="5">AP13</strain>
    </source>
</reference>
<keyword evidence="3" id="KW-0376">Hydrogen peroxide</keyword>
<dbReference type="InterPro" id="IPR002207">
    <property type="entry name" value="Peroxidase_I"/>
</dbReference>
<feature type="region of interest" description="Disordered" evidence="4">
    <location>
        <begin position="1"/>
        <end position="23"/>
    </location>
</feature>
<dbReference type="GO" id="GO:0000302">
    <property type="term" value="P:response to reactive oxygen species"/>
    <property type="evidence" value="ECO:0007669"/>
    <property type="project" value="TreeGrafter"/>
</dbReference>
<keyword evidence="1" id="KW-0106">Calcium</keyword>
<dbReference type="InterPro" id="IPR044831">
    <property type="entry name" value="Ccp1-like"/>
</dbReference>
<accession>A0A8T0PPE8</accession>
<evidence type="ECO:0000313" key="6">
    <source>
        <dbReference type="Proteomes" id="UP000823388"/>
    </source>
</evidence>
<proteinExistence type="predicted"/>
<organism evidence="5 6">
    <name type="scientific">Panicum virgatum</name>
    <name type="common">Blackwell switchgrass</name>
    <dbReference type="NCBI Taxonomy" id="38727"/>
    <lineage>
        <taxon>Eukaryota</taxon>
        <taxon>Viridiplantae</taxon>
        <taxon>Streptophyta</taxon>
        <taxon>Embryophyta</taxon>
        <taxon>Tracheophyta</taxon>
        <taxon>Spermatophyta</taxon>
        <taxon>Magnoliopsida</taxon>
        <taxon>Liliopsida</taxon>
        <taxon>Poales</taxon>
        <taxon>Poaceae</taxon>
        <taxon>PACMAD clade</taxon>
        <taxon>Panicoideae</taxon>
        <taxon>Panicodae</taxon>
        <taxon>Paniceae</taxon>
        <taxon>Panicinae</taxon>
        <taxon>Panicum</taxon>
        <taxon>Panicum sect. Hiantes</taxon>
    </lineage>
</organism>
<keyword evidence="3" id="KW-0575">Peroxidase</keyword>
<dbReference type="AlphaFoldDB" id="A0A8T0PPE8"/>
<evidence type="ECO:0000256" key="1">
    <source>
        <dbReference type="ARBA" id="ARBA00022837"/>
    </source>
</evidence>
<name>A0A8T0PPE8_PANVG</name>
<dbReference type="GO" id="GO:0034599">
    <property type="term" value="P:cellular response to oxidative stress"/>
    <property type="evidence" value="ECO:0007669"/>
    <property type="project" value="InterPro"/>
</dbReference>
<dbReference type="EMBL" id="CM029051">
    <property type="protein sequence ID" value="KAG2560946.1"/>
    <property type="molecule type" value="Genomic_DNA"/>
</dbReference>
<dbReference type="PANTHER" id="PTHR31356">
    <property type="entry name" value="THYLAKOID LUMENAL 29 KDA PROTEIN, CHLOROPLASTIC-RELATED"/>
    <property type="match status" value="1"/>
</dbReference>
<dbReference type="SUPFAM" id="SSF48113">
    <property type="entry name" value="Heme-dependent peroxidases"/>
    <property type="match status" value="1"/>
</dbReference>
<dbReference type="GO" id="GO:0009507">
    <property type="term" value="C:chloroplast"/>
    <property type="evidence" value="ECO:0007669"/>
    <property type="project" value="TreeGrafter"/>
</dbReference>
<dbReference type="Proteomes" id="UP000823388">
    <property type="component" value="Chromosome 8K"/>
</dbReference>
<evidence type="ECO:0000256" key="2">
    <source>
        <dbReference type="ARBA" id="ARBA00023002"/>
    </source>
</evidence>